<evidence type="ECO:0000313" key="2">
    <source>
        <dbReference type="EMBL" id="GFE20498.1"/>
    </source>
</evidence>
<organism evidence="2 3">
    <name type="scientific">Streptomyces nigrescens</name>
    <dbReference type="NCBI Taxonomy" id="1920"/>
    <lineage>
        <taxon>Bacteria</taxon>
        <taxon>Bacillati</taxon>
        <taxon>Actinomycetota</taxon>
        <taxon>Actinomycetes</taxon>
        <taxon>Kitasatosporales</taxon>
        <taxon>Streptomycetaceae</taxon>
        <taxon>Streptomyces</taxon>
    </lineage>
</organism>
<proteinExistence type="predicted"/>
<name>A0A640TAY2_STRNI</name>
<protein>
    <submittedName>
        <fullName evidence="2">Uncharacterized protein</fullName>
    </submittedName>
</protein>
<feature type="compositionally biased region" description="Basic and acidic residues" evidence="1">
    <location>
        <begin position="51"/>
        <end position="61"/>
    </location>
</feature>
<evidence type="ECO:0000256" key="1">
    <source>
        <dbReference type="SAM" id="MobiDB-lite"/>
    </source>
</evidence>
<sequence length="82" mass="8678">MDHQWPWGTPAMGGAARTTPAVLRARARESTHTASRTCGPSVCSTLYDPDPDSRCGAERDLPGQIHPGVVRPPVAGRGMAAR</sequence>
<reference evidence="2 3" key="1">
    <citation type="submission" date="2019-12" db="EMBL/GenBank/DDBJ databases">
        <title>Whole genome shotgun sequence of Streptomyces libani subsp. libani NBRC 13452.</title>
        <authorList>
            <person name="Ichikawa N."/>
            <person name="Kimura A."/>
            <person name="Kitahashi Y."/>
            <person name="Komaki H."/>
            <person name="Tamura T."/>
        </authorList>
    </citation>
    <scope>NUCLEOTIDE SEQUENCE [LARGE SCALE GENOMIC DNA]</scope>
    <source>
        <strain evidence="2 3">NBRC 13452</strain>
    </source>
</reference>
<feature type="region of interest" description="Disordered" evidence="1">
    <location>
        <begin position="50"/>
        <end position="82"/>
    </location>
</feature>
<evidence type="ECO:0000313" key="3">
    <source>
        <dbReference type="Proteomes" id="UP000429552"/>
    </source>
</evidence>
<dbReference type="Proteomes" id="UP000429552">
    <property type="component" value="Unassembled WGS sequence"/>
</dbReference>
<comment type="caution">
    <text evidence="2">The sequence shown here is derived from an EMBL/GenBank/DDBJ whole genome shotgun (WGS) entry which is preliminary data.</text>
</comment>
<dbReference type="AlphaFoldDB" id="A0A640TAY2"/>
<dbReference type="EMBL" id="BLIP01000001">
    <property type="protein sequence ID" value="GFE20498.1"/>
    <property type="molecule type" value="Genomic_DNA"/>
</dbReference>
<gene>
    <name evidence="2" type="ORF">Sliba_09510</name>
</gene>
<accession>A0A640TAY2</accession>